<dbReference type="RefSeq" id="WP_304122525.1">
    <property type="nucleotide sequence ID" value="NZ_DYZA01000151.1"/>
</dbReference>
<gene>
    <name evidence="4" type="ORF">K8W16_07485</name>
</gene>
<organism evidence="4 5">
    <name type="scientific">Mailhella massiliensis</name>
    <dbReference type="NCBI Taxonomy" id="1903261"/>
    <lineage>
        <taxon>Bacteria</taxon>
        <taxon>Pseudomonadati</taxon>
        <taxon>Thermodesulfobacteriota</taxon>
        <taxon>Desulfovibrionia</taxon>
        <taxon>Desulfovibrionales</taxon>
        <taxon>Desulfovibrionaceae</taxon>
        <taxon>Mailhella</taxon>
    </lineage>
</organism>
<dbReference type="InterPro" id="IPR036388">
    <property type="entry name" value="WH-like_DNA-bd_sf"/>
</dbReference>
<dbReference type="InterPro" id="IPR026881">
    <property type="entry name" value="WYL_dom"/>
</dbReference>
<dbReference type="SUPFAM" id="SSF46785">
    <property type="entry name" value="Winged helix' DNA-binding domain"/>
    <property type="match status" value="2"/>
</dbReference>
<dbReference type="Gene3D" id="1.10.10.10">
    <property type="entry name" value="Winged helix-like DNA-binding domain superfamily/Winged helix DNA-binding domain"/>
    <property type="match status" value="1"/>
</dbReference>
<feature type="domain" description="WCX" evidence="3">
    <location>
        <begin position="252"/>
        <end position="330"/>
    </location>
</feature>
<evidence type="ECO:0000259" key="3">
    <source>
        <dbReference type="Pfam" id="PF25583"/>
    </source>
</evidence>
<dbReference type="PANTHER" id="PTHR34580:SF1">
    <property type="entry name" value="PROTEIN PAFC"/>
    <property type="match status" value="1"/>
</dbReference>
<proteinExistence type="predicted"/>
<feature type="domain" description="Helix-turn-helix type 11" evidence="1">
    <location>
        <begin position="18"/>
        <end position="55"/>
    </location>
</feature>
<dbReference type="InterPro" id="IPR057727">
    <property type="entry name" value="WCX_dom"/>
</dbReference>
<evidence type="ECO:0000313" key="4">
    <source>
        <dbReference type="EMBL" id="HJD97471.1"/>
    </source>
</evidence>
<dbReference type="InterPro" id="IPR036390">
    <property type="entry name" value="WH_DNA-bd_sf"/>
</dbReference>
<feature type="domain" description="WYL" evidence="2">
    <location>
        <begin position="150"/>
        <end position="224"/>
    </location>
</feature>
<reference evidence="4" key="2">
    <citation type="submission" date="2021-09" db="EMBL/GenBank/DDBJ databases">
        <authorList>
            <person name="Gilroy R."/>
        </authorList>
    </citation>
    <scope>NUCLEOTIDE SEQUENCE</scope>
    <source>
        <strain evidence="4">ChiGjej2B2-19336</strain>
    </source>
</reference>
<dbReference type="Proteomes" id="UP000698963">
    <property type="component" value="Unassembled WGS sequence"/>
</dbReference>
<dbReference type="EMBL" id="DYZA01000151">
    <property type="protein sequence ID" value="HJD97471.1"/>
    <property type="molecule type" value="Genomic_DNA"/>
</dbReference>
<evidence type="ECO:0000259" key="1">
    <source>
        <dbReference type="Pfam" id="PF08279"/>
    </source>
</evidence>
<reference evidence="4" key="1">
    <citation type="journal article" date="2021" name="PeerJ">
        <title>Extensive microbial diversity within the chicken gut microbiome revealed by metagenomics and culture.</title>
        <authorList>
            <person name="Gilroy R."/>
            <person name="Ravi A."/>
            <person name="Getino M."/>
            <person name="Pursley I."/>
            <person name="Horton D.L."/>
            <person name="Alikhan N.F."/>
            <person name="Baker D."/>
            <person name="Gharbi K."/>
            <person name="Hall N."/>
            <person name="Watson M."/>
            <person name="Adriaenssens E.M."/>
            <person name="Foster-Nyarko E."/>
            <person name="Jarju S."/>
            <person name="Secka A."/>
            <person name="Antonio M."/>
            <person name="Oren A."/>
            <person name="Chaudhuri R.R."/>
            <person name="La Ragione R."/>
            <person name="Hildebrand F."/>
            <person name="Pallen M.J."/>
        </authorList>
    </citation>
    <scope>NUCLEOTIDE SEQUENCE</scope>
    <source>
        <strain evidence="4">ChiGjej2B2-19336</strain>
    </source>
</reference>
<evidence type="ECO:0000259" key="2">
    <source>
        <dbReference type="Pfam" id="PF13280"/>
    </source>
</evidence>
<evidence type="ECO:0000313" key="5">
    <source>
        <dbReference type="Proteomes" id="UP000698963"/>
    </source>
</evidence>
<accession>A0A921AX05</accession>
<dbReference type="PANTHER" id="PTHR34580">
    <property type="match status" value="1"/>
</dbReference>
<name>A0A921AX05_9BACT</name>
<dbReference type="Pfam" id="PF13280">
    <property type="entry name" value="WYL"/>
    <property type="match status" value="1"/>
</dbReference>
<dbReference type="Pfam" id="PF08279">
    <property type="entry name" value="HTH_11"/>
    <property type="match status" value="1"/>
</dbReference>
<dbReference type="InterPro" id="IPR013196">
    <property type="entry name" value="HTH_11"/>
</dbReference>
<dbReference type="InterPro" id="IPR051534">
    <property type="entry name" value="CBASS_pafABC_assoc_protein"/>
</dbReference>
<dbReference type="AlphaFoldDB" id="A0A921AX05"/>
<sequence length="346" mass="39173">MGRKWNQDMTPSEKLLSVYSMLLFSGREISLTELSRRLECSKQTVRRLIDQLEAASFGTLLREMRGREVAYRLERPRNLPKISLDPEGLRQLALCRAFILHLLPKSMQQTVDATLQQASAYVSDSCPSDILEEVGRAFAKGPIDYSPFQETLRTMIEAIRLRRVCEVSYRPSLCGEEKRHCFAPCRLIAYREALYVHGWLVSEEGRARALFSTPTNLAVHRMTDSRMTKRSGAHLPEVEEELEGCFGLMGEEPFRVRVRFSPSAATYASERAWSRDQSVTRHRDGSITLTMTARSEAEVIAWAMSFADTAEVLSPAWLREEMAERVRGMVALYAEGPGKGKREGGA</sequence>
<dbReference type="Pfam" id="PF25583">
    <property type="entry name" value="WCX"/>
    <property type="match status" value="1"/>
</dbReference>
<comment type="caution">
    <text evidence="4">The sequence shown here is derived from an EMBL/GenBank/DDBJ whole genome shotgun (WGS) entry which is preliminary data.</text>
</comment>
<protein>
    <submittedName>
        <fullName evidence="4">WYL domain-containing protein</fullName>
    </submittedName>
</protein>